<feature type="chain" id="PRO_5004978168" description="Lipoprotein" evidence="1">
    <location>
        <begin position="23"/>
        <end position="176"/>
    </location>
</feature>
<accession>X7F5H0</accession>
<evidence type="ECO:0000313" key="2">
    <source>
        <dbReference type="EMBL" id="ETX27329.1"/>
    </source>
</evidence>
<protein>
    <recommendedName>
        <fullName evidence="4">Lipoprotein</fullName>
    </recommendedName>
</protein>
<dbReference type="Proteomes" id="UP000023430">
    <property type="component" value="Unassembled WGS sequence"/>
</dbReference>
<comment type="caution">
    <text evidence="2">The sequence shown here is derived from an EMBL/GenBank/DDBJ whole genome shotgun (WGS) entry which is preliminary data.</text>
</comment>
<evidence type="ECO:0008006" key="4">
    <source>
        <dbReference type="Google" id="ProtNLM"/>
    </source>
</evidence>
<dbReference type="OrthoDB" id="7773807at2"/>
<evidence type="ECO:0000256" key="1">
    <source>
        <dbReference type="SAM" id="SignalP"/>
    </source>
</evidence>
<feature type="signal peptide" evidence="1">
    <location>
        <begin position="1"/>
        <end position="22"/>
    </location>
</feature>
<sequence>MTTGTKTKTRMGILLVATLAVASCGTVRDSRLNPFNWFGRAQSQPVAANASATNPLLPQRSPTASLFRRSQPDAYAGQPVAQLREMALERRPGGAILRVEGVADRVGPFDVRLTPDESADPTVLSFTLNALQRPGPRNAGPNARAVTAAVWLSDNDLAGVRSVSVRGRDNALVSRR</sequence>
<gene>
    <name evidence="2" type="ORF">RISW2_14630</name>
</gene>
<dbReference type="RefSeq" id="WP_051492149.1">
    <property type="nucleotide sequence ID" value="NZ_JAME01000035.1"/>
</dbReference>
<reference evidence="2 3" key="1">
    <citation type="submission" date="2014-01" db="EMBL/GenBank/DDBJ databases">
        <title>Roseivivax isoporae LMG 25204 Genome Sequencing.</title>
        <authorList>
            <person name="Lai Q."/>
            <person name="Li G."/>
            <person name="Shao Z."/>
        </authorList>
    </citation>
    <scope>NUCLEOTIDE SEQUENCE [LARGE SCALE GENOMIC DNA]</scope>
    <source>
        <strain evidence="2 3">LMG 25204</strain>
    </source>
</reference>
<proteinExistence type="predicted"/>
<dbReference type="eggNOG" id="ENOG5032YYC">
    <property type="taxonomic scope" value="Bacteria"/>
</dbReference>
<dbReference type="AlphaFoldDB" id="X7F5H0"/>
<keyword evidence="1" id="KW-0732">Signal</keyword>
<name>X7F5H0_9RHOB</name>
<organism evidence="2 3">
    <name type="scientific">Roseivivax isoporae LMG 25204</name>
    <dbReference type="NCBI Taxonomy" id="1449351"/>
    <lineage>
        <taxon>Bacteria</taxon>
        <taxon>Pseudomonadati</taxon>
        <taxon>Pseudomonadota</taxon>
        <taxon>Alphaproteobacteria</taxon>
        <taxon>Rhodobacterales</taxon>
        <taxon>Roseobacteraceae</taxon>
        <taxon>Roseivivax</taxon>
    </lineage>
</organism>
<dbReference type="PATRIC" id="fig|1449351.3.peg.3799"/>
<dbReference type="STRING" id="1449351.RISW2_14630"/>
<evidence type="ECO:0000313" key="3">
    <source>
        <dbReference type="Proteomes" id="UP000023430"/>
    </source>
</evidence>
<dbReference type="EMBL" id="JAME01000035">
    <property type="protein sequence ID" value="ETX27329.1"/>
    <property type="molecule type" value="Genomic_DNA"/>
</dbReference>
<dbReference type="PROSITE" id="PS51257">
    <property type="entry name" value="PROKAR_LIPOPROTEIN"/>
    <property type="match status" value="1"/>
</dbReference>
<keyword evidence="3" id="KW-1185">Reference proteome</keyword>